<feature type="compositionally biased region" description="Basic and acidic residues" evidence="2">
    <location>
        <begin position="715"/>
        <end position="726"/>
    </location>
</feature>
<dbReference type="GO" id="GO:0005829">
    <property type="term" value="C:cytosol"/>
    <property type="evidence" value="ECO:0007669"/>
    <property type="project" value="TreeGrafter"/>
</dbReference>
<sequence>MMPSPAANRYHGLLNQGATCYLNSVLQVLFMTEDFREAVERHTCEHPGTECIDPHLKSLFCDLKDHMAHTYTITKKLSITNVYEQRDAAEYYEKILGLTSPDASKIFHGLLTHKTICSACHTETDTDGAFWHLSLALVDYSEHYSVVNGIEEYFRASDFSGENQMYCDKCDAKSDATIKCLIKHHPEVLMLLLKRFEFDYRYMTYVKINRTVDIPYTLQIPENQEYELYAVVEHFGDLRSGHYTATIKSQEDDRWYNFSDATVTLMDYQPFQLDDFEKSSSAYLLFYRKKKVHPADTCSQDIREVPTTPGGFSPSTCDIYYHGQDAAEREEYEKAAEAGNNTAVAVSIDRNEETGIKDLVSVPERSRELVVSSDLYIEDQDVNARPSIPYNHQECNEERNDLSYRPQGAHAERPRDEKTVMDDEDKSGNAEAKEQAVKRETQLEVSVTDQENDSGRLDDVRHKRPHECLEDDDISNTSCNHQKYKQEVSSMHERREYPHHVDMQRDEERMVMDVNKDRDGKMEGEQSERRETDSTKYIDKDEEHQVDEGLDDVRKGTSERLQHSGQDVEDQNNDVRQNRSEWVTRTTQKYVGAAKQQEKKGDNGHFQRREDSSLRRPGLVASSSQGDAQTKARTGYNEGAIKGSGSKQSKTYDVMIIEEEFKDGVQRSCEIKNMRIETLAGTSQDGMKSRVEYNDGNVKRKSDTKTDAKVSFLEGVHDLKLNDSPELKQPTRRNKGQSDAADQAGIKHATKERGEKKRKWTLRFSPYKQRTKEKKKRTKTTGCFPFSCKSRKIGDQTSESD</sequence>
<feature type="region of interest" description="Disordered" evidence="2">
    <location>
        <begin position="382"/>
        <end position="649"/>
    </location>
</feature>
<dbReference type="PROSITE" id="PS50235">
    <property type="entry name" value="USP_3"/>
    <property type="match status" value="1"/>
</dbReference>
<comment type="caution">
    <text evidence="4">The sequence shown here is derived from an EMBL/GenBank/DDBJ whole genome shotgun (WGS) entry which is preliminary data.</text>
</comment>
<gene>
    <name evidence="4" type="ORF">PFLUV_G00166400</name>
</gene>
<keyword evidence="1" id="KW-0833">Ubl conjugation pathway</keyword>
<dbReference type="GO" id="GO:0004843">
    <property type="term" value="F:cysteine-type deubiquitinase activity"/>
    <property type="evidence" value="ECO:0007669"/>
    <property type="project" value="UniProtKB-UniRule"/>
</dbReference>
<dbReference type="GO" id="GO:0006508">
    <property type="term" value="P:proteolysis"/>
    <property type="evidence" value="ECO:0007669"/>
    <property type="project" value="UniProtKB-KW"/>
</dbReference>
<dbReference type="PROSITE" id="PS00972">
    <property type="entry name" value="USP_1"/>
    <property type="match status" value="1"/>
</dbReference>
<dbReference type="InterPro" id="IPR038765">
    <property type="entry name" value="Papain-like_cys_pep_sf"/>
</dbReference>
<comment type="similarity">
    <text evidence="1">Belongs to the peptidase C19 family.</text>
</comment>
<dbReference type="InterPro" id="IPR001394">
    <property type="entry name" value="Peptidase_C19_UCH"/>
</dbReference>
<keyword evidence="1" id="KW-0788">Thiol protease</keyword>
<protein>
    <recommendedName>
        <fullName evidence="1">Ubiquitin carboxyl-terminal hydrolase</fullName>
        <ecNumber evidence="1">3.4.19.12</ecNumber>
    </recommendedName>
</protein>
<feature type="compositionally biased region" description="Basic and acidic residues" evidence="2">
    <location>
        <begin position="410"/>
        <end position="442"/>
    </location>
</feature>
<feature type="compositionally biased region" description="Polar residues" evidence="2">
    <location>
        <begin position="580"/>
        <end position="589"/>
    </location>
</feature>
<dbReference type="GO" id="GO:0005634">
    <property type="term" value="C:nucleus"/>
    <property type="evidence" value="ECO:0007669"/>
    <property type="project" value="TreeGrafter"/>
</dbReference>
<dbReference type="InterPro" id="IPR028889">
    <property type="entry name" value="USP"/>
</dbReference>
<evidence type="ECO:0000259" key="3">
    <source>
        <dbReference type="PROSITE" id="PS50235"/>
    </source>
</evidence>
<feature type="region of interest" description="Disordered" evidence="2">
    <location>
        <begin position="684"/>
        <end position="801"/>
    </location>
</feature>
<dbReference type="PANTHER" id="PTHR24006:SF899">
    <property type="entry name" value="UBIQUITIN CARBOXYL-TERMINAL HYDROLASE"/>
    <property type="match status" value="1"/>
</dbReference>
<dbReference type="Proteomes" id="UP000465112">
    <property type="component" value="Chromosome 14"/>
</dbReference>
<feature type="compositionally biased region" description="Basic and acidic residues" evidence="2">
    <location>
        <begin position="484"/>
        <end position="562"/>
    </location>
</feature>
<evidence type="ECO:0000256" key="1">
    <source>
        <dbReference type="RuleBase" id="RU366025"/>
    </source>
</evidence>
<feature type="compositionally biased region" description="Basic and acidic residues" evidence="2">
    <location>
        <begin position="596"/>
        <end position="614"/>
    </location>
</feature>
<proteinExistence type="inferred from homology"/>
<evidence type="ECO:0000256" key="2">
    <source>
        <dbReference type="SAM" id="MobiDB-lite"/>
    </source>
</evidence>
<dbReference type="GO" id="GO:0016579">
    <property type="term" value="P:protein deubiquitination"/>
    <property type="evidence" value="ECO:0007669"/>
    <property type="project" value="InterPro"/>
</dbReference>
<feature type="compositionally biased region" description="Polar residues" evidence="2">
    <location>
        <begin position="621"/>
        <end position="632"/>
    </location>
</feature>
<name>A0A6A5DZ63_PERFL</name>
<evidence type="ECO:0000313" key="5">
    <source>
        <dbReference type="Proteomes" id="UP000465112"/>
    </source>
</evidence>
<dbReference type="AlphaFoldDB" id="A0A6A5DZ63"/>
<dbReference type="Gene3D" id="3.90.70.10">
    <property type="entry name" value="Cysteine proteinases"/>
    <property type="match status" value="1"/>
</dbReference>
<dbReference type="PROSITE" id="PS00973">
    <property type="entry name" value="USP_2"/>
    <property type="match status" value="1"/>
</dbReference>
<dbReference type="InterPro" id="IPR050164">
    <property type="entry name" value="Peptidase_C19"/>
</dbReference>
<evidence type="ECO:0000313" key="4">
    <source>
        <dbReference type="EMBL" id="KAF1380681.1"/>
    </source>
</evidence>
<dbReference type="EMBL" id="VHII01000014">
    <property type="protein sequence ID" value="KAF1380681.1"/>
    <property type="molecule type" value="Genomic_DNA"/>
</dbReference>
<keyword evidence="1" id="KW-0645">Protease</keyword>
<comment type="catalytic activity">
    <reaction evidence="1">
        <text>Thiol-dependent hydrolysis of ester, thioester, amide, peptide and isopeptide bonds formed by the C-terminal Gly of ubiquitin (a 76-residue protein attached to proteins as an intracellular targeting signal).</text>
        <dbReference type="EC" id="3.4.19.12"/>
    </reaction>
</comment>
<dbReference type="PANTHER" id="PTHR24006">
    <property type="entry name" value="UBIQUITIN CARBOXYL-TERMINAL HYDROLASE"/>
    <property type="match status" value="1"/>
</dbReference>
<accession>A0A6A5DZ63</accession>
<dbReference type="SUPFAM" id="SSF54001">
    <property type="entry name" value="Cysteine proteinases"/>
    <property type="match status" value="1"/>
</dbReference>
<reference evidence="4 5" key="1">
    <citation type="submission" date="2019-06" db="EMBL/GenBank/DDBJ databases">
        <title>A chromosome-scale genome assembly of the European perch, Perca fluviatilis.</title>
        <authorList>
            <person name="Roques C."/>
            <person name="Zahm M."/>
            <person name="Cabau C."/>
            <person name="Klopp C."/>
            <person name="Bouchez O."/>
            <person name="Donnadieu C."/>
            <person name="Kuhl H."/>
            <person name="Gislard M."/>
            <person name="Guendouz S."/>
            <person name="Journot L."/>
            <person name="Haffray P."/>
            <person name="Bestin A."/>
            <person name="Morvezen R."/>
            <person name="Feron R."/>
            <person name="Wen M."/>
            <person name="Jouanno E."/>
            <person name="Herpin A."/>
            <person name="Schartl M."/>
            <person name="Postlethwait J."/>
            <person name="Schaerlinger B."/>
            <person name="Chardard D."/>
            <person name="Lecocq T."/>
            <person name="Poncet C."/>
            <person name="Jaffrelo L."/>
            <person name="Lampietro C."/>
            <person name="Guiguen Y."/>
        </authorList>
    </citation>
    <scope>NUCLEOTIDE SEQUENCE [LARGE SCALE GENOMIC DNA]</scope>
    <source>
        <tissue evidence="4">Blood</tissue>
    </source>
</reference>
<feature type="domain" description="USP" evidence="3">
    <location>
        <begin position="11"/>
        <end position="290"/>
    </location>
</feature>
<keyword evidence="5" id="KW-1185">Reference proteome</keyword>
<dbReference type="Pfam" id="PF00443">
    <property type="entry name" value="UCH"/>
    <property type="match status" value="1"/>
</dbReference>
<organism evidence="4 5">
    <name type="scientific">Perca fluviatilis</name>
    <name type="common">European perch</name>
    <dbReference type="NCBI Taxonomy" id="8168"/>
    <lineage>
        <taxon>Eukaryota</taxon>
        <taxon>Metazoa</taxon>
        <taxon>Chordata</taxon>
        <taxon>Craniata</taxon>
        <taxon>Vertebrata</taxon>
        <taxon>Euteleostomi</taxon>
        <taxon>Actinopterygii</taxon>
        <taxon>Neopterygii</taxon>
        <taxon>Teleostei</taxon>
        <taxon>Neoteleostei</taxon>
        <taxon>Acanthomorphata</taxon>
        <taxon>Eupercaria</taxon>
        <taxon>Perciformes</taxon>
        <taxon>Percoidei</taxon>
        <taxon>Percidae</taxon>
        <taxon>Percinae</taxon>
        <taxon>Perca</taxon>
    </lineage>
</organism>
<dbReference type="InterPro" id="IPR018200">
    <property type="entry name" value="USP_CS"/>
</dbReference>
<feature type="compositionally biased region" description="Basic residues" evidence="2">
    <location>
        <begin position="769"/>
        <end position="779"/>
    </location>
</feature>
<feature type="compositionally biased region" description="Basic and acidic residues" evidence="2">
    <location>
        <begin position="687"/>
        <end position="708"/>
    </location>
</feature>
<dbReference type="EC" id="3.4.19.12" evidence="1"/>
<keyword evidence="1" id="KW-0378">Hydrolase</keyword>